<feature type="chain" id="PRO_5043971681" evidence="2">
    <location>
        <begin position="19"/>
        <end position="228"/>
    </location>
</feature>
<name>A0A192H286_9LACO</name>
<feature type="compositionally biased region" description="Low complexity" evidence="1">
    <location>
        <begin position="75"/>
        <end position="140"/>
    </location>
</feature>
<gene>
    <name evidence="3" type="ORF">AYR53_06650</name>
</gene>
<feature type="compositionally biased region" description="Low complexity" evidence="1">
    <location>
        <begin position="42"/>
        <end position="55"/>
    </location>
</feature>
<dbReference type="EMBL" id="CP014873">
    <property type="protein sequence ID" value="ANK62475.1"/>
    <property type="molecule type" value="Genomic_DNA"/>
</dbReference>
<organism evidence="3 4">
    <name type="scientific">Loigolactobacillus backii</name>
    <dbReference type="NCBI Taxonomy" id="375175"/>
    <lineage>
        <taxon>Bacteria</taxon>
        <taxon>Bacillati</taxon>
        <taxon>Bacillota</taxon>
        <taxon>Bacilli</taxon>
        <taxon>Lactobacillales</taxon>
        <taxon>Lactobacillaceae</taxon>
        <taxon>Loigolactobacillus</taxon>
    </lineage>
</organism>
<feature type="region of interest" description="Disordered" evidence="1">
    <location>
        <begin position="21"/>
        <end position="146"/>
    </location>
</feature>
<evidence type="ECO:0000256" key="2">
    <source>
        <dbReference type="SAM" id="SignalP"/>
    </source>
</evidence>
<keyword evidence="4" id="KW-1185">Reference proteome</keyword>
<sequence>MKKLVSLGIITLSTLTLAACGHNDSADKDSASHSESIVKMNSASRAKAKSISSAKKMSRNAKKEATAASKESRKAAAAAQSAAAISSSAQNSQSAAKQQNMMQNNANDSSNNKVNNNSNAASSAYSASSSSTPATQNTNTISSPQQAEAAVVAKVGNGDQSDPITWTYMASGDNKMLTDPNGNSYYWIRGERRSAIEAYQKSGAGSYDGLDYYVYPNGTVVNRDSTGF</sequence>
<feature type="signal peptide" evidence="2">
    <location>
        <begin position="1"/>
        <end position="18"/>
    </location>
</feature>
<dbReference type="RefSeq" id="WP_068223055.1">
    <property type="nucleotide sequence ID" value="NZ_CP014623.1"/>
</dbReference>
<dbReference type="PROSITE" id="PS51257">
    <property type="entry name" value="PROKAR_LIPOPROTEIN"/>
    <property type="match status" value="1"/>
</dbReference>
<accession>A0A192H286</accession>
<dbReference type="GeneID" id="42981930"/>
<evidence type="ECO:0000313" key="4">
    <source>
        <dbReference type="Proteomes" id="UP000078582"/>
    </source>
</evidence>
<protein>
    <submittedName>
        <fullName evidence="3">Uncharacterized protein</fullName>
    </submittedName>
</protein>
<evidence type="ECO:0000313" key="3">
    <source>
        <dbReference type="EMBL" id="ANK62475.1"/>
    </source>
</evidence>
<dbReference type="AlphaFoldDB" id="A0A192H286"/>
<dbReference type="KEGG" id="lbt:AYR52_01735"/>
<reference evidence="3 4" key="1">
    <citation type="submission" date="2016-03" db="EMBL/GenBank/DDBJ databases">
        <title>Pediococcus and Lactobacillus from brewery environment - whole genome sequencing and assembly.</title>
        <authorList>
            <person name="Behr J."/>
            <person name="Geissler A.J."/>
            <person name="Vogel R.F."/>
        </authorList>
    </citation>
    <scope>NUCLEOTIDE SEQUENCE [LARGE SCALE GENOMIC DNA]</scope>
    <source>
        <strain evidence="3 4">TMW 1.1989</strain>
    </source>
</reference>
<proteinExistence type="predicted"/>
<dbReference type="Proteomes" id="UP000078582">
    <property type="component" value="Chromosome"/>
</dbReference>
<evidence type="ECO:0000256" key="1">
    <source>
        <dbReference type="SAM" id="MobiDB-lite"/>
    </source>
</evidence>
<dbReference type="OrthoDB" id="2330055at2"/>
<feature type="compositionally biased region" description="Basic and acidic residues" evidence="1">
    <location>
        <begin position="61"/>
        <end position="74"/>
    </location>
</feature>
<keyword evidence="2" id="KW-0732">Signal</keyword>